<dbReference type="Proteomes" id="UP000038010">
    <property type="component" value="Unassembled WGS sequence"/>
</dbReference>
<dbReference type="VEuPathDB" id="FungiDB:AB675_2942"/>
<evidence type="ECO:0000313" key="2">
    <source>
        <dbReference type="Proteomes" id="UP000038010"/>
    </source>
</evidence>
<reference evidence="1 2" key="1">
    <citation type="submission" date="2015-06" db="EMBL/GenBank/DDBJ databases">
        <title>Draft genome of the ant-associated black yeast Phialophora attae CBS 131958.</title>
        <authorList>
            <person name="Moreno L.F."/>
            <person name="Stielow B.J."/>
            <person name="de Hoog S."/>
            <person name="Vicente V.A."/>
            <person name="Weiss V.A."/>
            <person name="de Vries M."/>
            <person name="Cruz L.M."/>
            <person name="Souza E.M."/>
        </authorList>
    </citation>
    <scope>NUCLEOTIDE SEQUENCE [LARGE SCALE GENOMIC DNA]</scope>
    <source>
        <strain evidence="1 2">CBS 131958</strain>
    </source>
</reference>
<evidence type="ECO:0000313" key="1">
    <source>
        <dbReference type="EMBL" id="KPI36391.1"/>
    </source>
</evidence>
<accession>A0A0N0NIZ4</accession>
<protein>
    <recommendedName>
        <fullName evidence="3">F-box domain-containing protein</fullName>
    </recommendedName>
</protein>
<gene>
    <name evidence="1" type="ORF">AB675_2942</name>
</gene>
<proteinExistence type="predicted"/>
<dbReference type="EMBL" id="LFJN01000031">
    <property type="protein sequence ID" value="KPI36391.1"/>
    <property type="molecule type" value="Genomic_DNA"/>
</dbReference>
<comment type="caution">
    <text evidence="1">The sequence shown here is derived from an EMBL/GenBank/DDBJ whole genome shotgun (WGS) entry which is preliminary data.</text>
</comment>
<dbReference type="GeneID" id="28734833"/>
<dbReference type="RefSeq" id="XP_017996354.1">
    <property type="nucleotide sequence ID" value="XM_018142953.1"/>
</dbReference>
<keyword evidence="2" id="KW-1185">Reference proteome</keyword>
<evidence type="ECO:0008006" key="3">
    <source>
        <dbReference type="Google" id="ProtNLM"/>
    </source>
</evidence>
<organism evidence="1 2">
    <name type="scientific">Cyphellophora attinorum</name>
    <dbReference type="NCBI Taxonomy" id="1664694"/>
    <lineage>
        <taxon>Eukaryota</taxon>
        <taxon>Fungi</taxon>
        <taxon>Dikarya</taxon>
        <taxon>Ascomycota</taxon>
        <taxon>Pezizomycotina</taxon>
        <taxon>Eurotiomycetes</taxon>
        <taxon>Chaetothyriomycetidae</taxon>
        <taxon>Chaetothyriales</taxon>
        <taxon>Cyphellophoraceae</taxon>
        <taxon>Cyphellophora</taxon>
    </lineage>
</organism>
<name>A0A0N0NIZ4_9EURO</name>
<sequence length="527" mass="59886">MSNAIRSFLTSDYLPQEILDIICSHLAQDNVDSLHSLRLTCKDIAQIPDKYVFRTICLDARVDKIISLQLLSNDARLCPYVKRLSIDASFIFSTLSEEAWTAMIGSYGPEATERAASGDNEAGDTDDENNDKICYEYQDICKVSDKPRYRRQLSDLRNNMNRAERQTAYKQYRLSWINQTMVALMSDAELAFNLFDAIAKFRNLEEVQCCAGACSKYSLSKPFYELRTIRETLATPGFEAEALNNRGPWHSARYAAAAIHATMVAASSGSIRPARLALRTVPWMTLEYLDDYAVDATTSSLLNSTTHCEIPALQHLEMIFDSTDVFGPEPRLDNCLFSLLRRVPNVQSLEIDLDRCGESVSRYYTNSLERLQLPRQLKINHQALRSLRSLTLSRTLLNPAVFEGILYRLSTTLHKVSMSAMSINAAHWVDVFSMMHDVLDIRKTSVTFQGSFRENWFPHEGTDMTWDFRDSLCTCEEKNKCLLLQFSSWFGPQGLEQSAPLTPTAQGGSWVEWLHSGDRCMSYSMRL</sequence>
<dbReference type="AlphaFoldDB" id="A0A0N0NIZ4"/>